<dbReference type="SUPFAM" id="SSF46689">
    <property type="entry name" value="Homeodomain-like"/>
    <property type="match status" value="1"/>
</dbReference>
<evidence type="ECO:0000256" key="3">
    <source>
        <dbReference type="ARBA" id="ARBA00023163"/>
    </source>
</evidence>
<accession>A0A3C0CD90</accession>
<evidence type="ECO:0000256" key="1">
    <source>
        <dbReference type="ARBA" id="ARBA00023015"/>
    </source>
</evidence>
<dbReference type="SMART" id="SM00342">
    <property type="entry name" value="HTH_ARAC"/>
    <property type="match status" value="1"/>
</dbReference>
<keyword evidence="5" id="KW-1185">Reference proteome</keyword>
<dbReference type="Gene3D" id="1.10.10.60">
    <property type="entry name" value="Homeodomain-like"/>
    <property type="match status" value="1"/>
</dbReference>
<protein>
    <submittedName>
        <fullName evidence="4">AraC family transcriptional regulator</fullName>
    </submittedName>
</protein>
<organism evidence="4 5">
    <name type="scientific">Leyella stercorea</name>
    <dbReference type="NCBI Taxonomy" id="363265"/>
    <lineage>
        <taxon>Bacteria</taxon>
        <taxon>Pseudomonadati</taxon>
        <taxon>Bacteroidota</taxon>
        <taxon>Bacteroidia</taxon>
        <taxon>Bacteroidales</taxon>
        <taxon>Prevotellaceae</taxon>
        <taxon>Leyella</taxon>
    </lineage>
</organism>
<dbReference type="Pfam" id="PF12833">
    <property type="entry name" value="HTH_18"/>
    <property type="match status" value="1"/>
</dbReference>
<evidence type="ECO:0000313" key="4">
    <source>
        <dbReference type="EMBL" id="RHK47630.1"/>
    </source>
</evidence>
<reference evidence="4 5" key="1">
    <citation type="submission" date="2018-08" db="EMBL/GenBank/DDBJ databases">
        <title>A genome reference for cultivated species of the human gut microbiota.</title>
        <authorList>
            <person name="Zou Y."/>
            <person name="Xue W."/>
            <person name="Luo G."/>
        </authorList>
    </citation>
    <scope>NUCLEOTIDE SEQUENCE [LARGE SCALE GENOMIC DNA]</scope>
    <source>
        <strain evidence="4 5">AF42-9</strain>
    </source>
</reference>
<keyword evidence="1" id="KW-0805">Transcription regulation</keyword>
<dbReference type="InterPro" id="IPR018060">
    <property type="entry name" value="HTH_AraC"/>
</dbReference>
<keyword evidence="3" id="KW-0804">Transcription</keyword>
<dbReference type="OrthoDB" id="1372329at2"/>
<keyword evidence="2" id="KW-0238">DNA-binding</keyword>
<dbReference type="SUPFAM" id="SSF51215">
    <property type="entry name" value="Regulatory protein AraC"/>
    <property type="match status" value="1"/>
</dbReference>
<dbReference type="PANTHER" id="PTHR43280:SF32">
    <property type="entry name" value="TRANSCRIPTIONAL REGULATORY PROTEIN"/>
    <property type="match status" value="1"/>
</dbReference>
<name>A0A3C0CD90_9BACT</name>
<dbReference type="GO" id="GO:0043565">
    <property type="term" value="F:sequence-specific DNA binding"/>
    <property type="evidence" value="ECO:0007669"/>
    <property type="project" value="InterPro"/>
</dbReference>
<dbReference type="PROSITE" id="PS01124">
    <property type="entry name" value="HTH_ARAC_FAMILY_2"/>
    <property type="match status" value="1"/>
</dbReference>
<gene>
    <name evidence="4" type="ORF">DW060_11970</name>
</gene>
<sequence>MPDFRDITVSQSVRFCDGSHIGNDILLLDEVAKIPIPREPRRMQCLLLAMCLRGTVSYYVDSVKHNVEPGDLIIINQGRSVYNCTLSPDCRGIGILVDYKFFNETIKSVHELSSLFLFARNHPVFRLPKERFDFIYETFFRIKAKIDEPENRFRREMVQAMFLAMAYELSNVIYSVQAQNESCNTRAEEIFTQFIKLVEKHFRSERRVGWYSEQLCISPKYLSETIKAVSKRTPNEWIDSYVTIELRMLLRNTQKSIKEIAQELNFSNQSFLGKYFKEHTGMSPSEYRRS</sequence>
<dbReference type="EMBL" id="QRNO01000086">
    <property type="protein sequence ID" value="RHK47630.1"/>
    <property type="molecule type" value="Genomic_DNA"/>
</dbReference>
<dbReference type="InterPro" id="IPR009057">
    <property type="entry name" value="Homeodomain-like_sf"/>
</dbReference>
<comment type="caution">
    <text evidence="4">The sequence shown here is derived from an EMBL/GenBank/DDBJ whole genome shotgun (WGS) entry which is preliminary data.</text>
</comment>
<evidence type="ECO:0000256" key="2">
    <source>
        <dbReference type="ARBA" id="ARBA00023125"/>
    </source>
</evidence>
<dbReference type="Proteomes" id="UP000286598">
    <property type="component" value="Unassembled WGS sequence"/>
</dbReference>
<dbReference type="GO" id="GO:0003700">
    <property type="term" value="F:DNA-binding transcription factor activity"/>
    <property type="evidence" value="ECO:0007669"/>
    <property type="project" value="InterPro"/>
</dbReference>
<dbReference type="InterPro" id="IPR037923">
    <property type="entry name" value="HTH-like"/>
</dbReference>
<dbReference type="AlphaFoldDB" id="A0A3C0CD90"/>
<dbReference type="RefSeq" id="WP_118356011.1">
    <property type="nucleotide sequence ID" value="NZ_DBGABP010000008.1"/>
</dbReference>
<proteinExistence type="predicted"/>
<evidence type="ECO:0000313" key="5">
    <source>
        <dbReference type="Proteomes" id="UP000286598"/>
    </source>
</evidence>
<dbReference type="PANTHER" id="PTHR43280">
    <property type="entry name" value="ARAC-FAMILY TRANSCRIPTIONAL REGULATOR"/>
    <property type="match status" value="1"/>
</dbReference>